<evidence type="ECO:0000256" key="5">
    <source>
        <dbReference type="ARBA" id="ARBA00023235"/>
    </source>
</evidence>
<dbReference type="InterPro" id="IPR033134">
    <property type="entry name" value="Asp/Glu_racemase_AS_2"/>
</dbReference>
<dbReference type="Pfam" id="PF01177">
    <property type="entry name" value="Asp_Glu_race"/>
    <property type="match status" value="1"/>
</dbReference>
<dbReference type="GO" id="GO:0008360">
    <property type="term" value="P:regulation of cell shape"/>
    <property type="evidence" value="ECO:0007669"/>
    <property type="project" value="UniProtKB-KW"/>
</dbReference>
<evidence type="ECO:0000256" key="2">
    <source>
        <dbReference type="ARBA" id="ARBA00013090"/>
    </source>
</evidence>
<feature type="active site" description="Proton donor/acceptor" evidence="7">
    <location>
        <position position="183"/>
    </location>
</feature>
<dbReference type="EMBL" id="BSNC01000002">
    <property type="protein sequence ID" value="GLP95242.1"/>
    <property type="molecule type" value="Genomic_DNA"/>
</dbReference>
<comment type="caution">
    <text evidence="8">The sequence shown here is derived from an EMBL/GenBank/DDBJ whole genome shotgun (WGS) entry which is preliminary data.</text>
</comment>
<evidence type="ECO:0000256" key="6">
    <source>
        <dbReference type="ARBA" id="ARBA00023316"/>
    </source>
</evidence>
<sequence>MSAPILVFDSGVGGLSIVAEIRSQLPKLDIHYLFDDARLPYGRLAETELVDGCVELICKAVDNTRAGMVVVACNTASTLVLPSLRERLAIPVVGVVPAIKPAAALTQNHSIAVLATLGTIKRDYTQQLIEDFANGCKVHLFAASEMVAMAEAKLAGEPVNMVELEMILSNVRNSGADTLVLGCTHFPVLRDEIASVLGEETRIVDSGRAIANRVAALLVDTDAENFGFNKRFEFSHTRAELPPALNTYLKSYAS</sequence>
<feature type="binding site" evidence="7">
    <location>
        <begin position="184"/>
        <end position="185"/>
    </location>
    <ligand>
        <name>substrate</name>
    </ligand>
</feature>
<name>A0AA37RV87_9GAMM</name>
<reference evidence="8" key="2">
    <citation type="submission" date="2023-01" db="EMBL/GenBank/DDBJ databases">
        <title>Draft genome sequence of Paraferrimonas sedimenticola strain NBRC 101628.</title>
        <authorList>
            <person name="Sun Q."/>
            <person name="Mori K."/>
        </authorList>
    </citation>
    <scope>NUCLEOTIDE SEQUENCE</scope>
    <source>
        <strain evidence="8">NBRC 101628</strain>
    </source>
</reference>
<evidence type="ECO:0000256" key="1">
    <source>
        <dbReference type="ARBA" id="ARBA00001602"/>
    </source>
</evidence>
<comment type="pathway">
    <text evidence="7">Cell wall biogenesis; peptidoglycan biosynthesis.</text>
</comment>
<evidence type="ECO:0000313" key="8">
    <source>
        <dbReference type="EMBL" id="GLP95242.1"/>
    </source>
</evidence>
<proteinExistence type="inferred from homology"/>
<organism evidence="8 9">
    <name type="scientific">Paraferrimonas sedimenticola</name>
    <dbReference type="NCBI Taxonomy" id="375674"/>
    <lineage>
        <taxon>Bacteria</taxon>
        <taxon>Pseudomonadati</taxon>
        <taxon>Pseudomonadota</taxon>
        <taxon>Gammaproteobacteria</taxon>
        <taxon>Alteromonadales</taxon>
        <taxon>Ferrimonadaceae</taxon>
        <taxon>Paraferrimonas</taxon>
    </lineage>
</organism>
<dbReference type="InterPro" id="IPR015942">
    <property type="entry name" value="Asp/Glu/hydantoin_racemase"/>
</dbReference>
<evidence type="ECO:0000256" key="4">
    <source>
        <dbReference type="ARBA" id="ARBA00022984"/>
    </source>
</evidence>
<feature type="binding site" evidence="7">
    <location>
        <begin position="74"/>
        <end position="75"/>
    </location>
    <ligand>
        <name>substrate</name>
    </ligand>
</feature>
<keyword evidence="9" id="KW-1185">Reference proteome</keyword>
<reference evidence="8" key="1">
    <citation type="journal article" date="2014" name="Int. J. Syst. Evol. Microbiol.">
        <title>Complete genome sequence of Corynebacterium casei LMG S-19264T (=DSM 44701T), isolated from a smear-ripened cheese.</title>
        <authorList>
            <consortium name="US DOE Joint Genome Institute (JGI-PGF)"/>
            <person name="Walter F."/>
            <person name="Albersmeier A."/>
            <person name="Kalinowski J."/>
            <person name="Ruckert C."/>
        </authorList>
    </citation>
    <scope>NUCLEOTIDE SEQUENCE</scope>
    <source>
        <strain evidence="8">NBRC 101628</strain>
    </source>
</reference>
<dbReference type="GO" id="GO:0009252">
    <property type="term" value="P:peptidoglycan biosynthetic process"/>
    <property type="evidence" value="ECO:0007669"/>
    <property type="project" value="UniProtKB-UniRule"/>
</dbReference>
<accession>A0AA37RV87</accession>
<keyword evidence="5 7" id="KW-0413">Isomerase</keyword>
<dbReference type="PROSITE" id="PS00924">
    <property type="entry name" value="ASP_GLU_RACEMASE_2"/>
    <property type="match status" value="1"/>
</dbReference>
<dbReference type="InterPro" id="IPR004391">
    <property type="entry name" value="Glu_race"/>
</dbReference>
<protein>
    <recommendedName>
        <fullName evidence="2 7">Glutamate racemase</fullName>
        <ecNumber evidence="2 7">5.1.1.3</ecNumber>
    </recommendedName>
</protein>
<dbReference type="SUPFAM" id="SSF53681">
    <property type="entry name" value="Aspartate/glutamate racemase"/>
    <property type="match status" value="2"/>
</dbReference>
<feature type="binding site" evidence="7">
    <location>
        <begin position="41"/>
        <end position="42"/>
    </location>
    <ligand>
        <name>substrate</name>
    </ligand>
</feature>
<feature type="active site" description="Proton donor/acceptor" evidence="7">
    <location>
        <position position="73"/>
    </location>
</feature>
<dbReference type="PROSITE" id="PS00923">
    <property type="entry name" value="ASP_GLU_RACEMASE_1"/>
    <property type="match status" value="1"/>
</dbReference>
<dbReference type="AlphaFoldDB" id="A0AA37RV87"/>
<gene>
    <name evidence="7 8" type="primary">murI</name>
    <name evidence="8" type="ORF">GCM10007895_05480</name>
</gene>
<dbReference type="RefSeq" id="WP_095506572.1">
    <property type="nucleotide sequence ID" value="NZ_BSNC01000002.1"/>
</dbReference>
<comment type="catalytic activity">
    <reaction evidence="1 7">
        <text>L-glutamate = D-glutamate</text>
        <dbReference type="Rhea" id="RHEA:12813"/>
        <dbReference type="ChEBI" id="CHEBI:29985"/>
        <dbReference type="ChEBI" id="CHEBI:29986"/>
        <dbReference type="EC" id="5.1.1.3"/>
    </reaction>
</comment>
<evidence type="ECO:0000313" key="9">
    <source>
        <dbReference type="Proteomes" id="UP001161422"/>
    </source>
</evidence>
<dbReference type="Gene3D" id="3.40.50.1860">
    <property type="match status" value="2"/>
</dbReference>
<dbReference type="GO" id="GO:0008881">
    <property type="term" value="F:glutamate racemase activity"/>
    <property type="evidence" value="ECO:0007669"/>
    <property type="project" value="UniProtKB-UniRule"/>
</dbReference>
<keyword evidence="6 7" id="KW-0961">Cell wall biogenesis/degradation</keyword>
<keyword evidence="3 7" id="KW-0133">Cell shape</keyword>
<dbReference type="FunFam" id="3.40.50.1860:FF:000001">
    <property type="entry name" value="Glutamate racemase"/>
    <property type="match status" value="1"/>
</dbReference>
<dbReference type="Proteomes" id="UP001161422">
    <property type="component" value="Unassembled WGS sequence"/>
</dbReference>
<dbReference type="InterPro" id="IPR018187">
    <property type="entry name" value="Asp/Glu_racemase_AS_1"/>
</dbReference>
<dbReference type="NCBIfam" id="TIGR00067">
    <property type="entry name" value="glut_race"/>
    <property type="match status" value="1"/>
</dbReference>
<comment type="function">
    <text evidence="7">Provides the (R)-glutamate required for cell wall biosynthesis.</text>
</comment>
<comment type="similarity">
    <text evidence="7">Belongs to the aspartate/glutamate racemases family.</text>
</comment>
<evidence type="ECO:0000256" key="3">
    <source>
        <dbReference type="ARBA" id="ARBA00022960"/>
    </source>
</evidence>
<keyword evidence="4 7" id="KW-0573">Peptidoglycan synthesis</keyword>
<dbReference type="InterPro" id="IPR001920">
    <property type="entry name" value="Asp/Glu_race"/>
</dbReference>
<evidence type="ECO:0000256" key="7">
    <source>
        <dbReference type="HAMAP-Rule" id="MF_00258"/>
    </source>
</evidence>
<dbReference type="GO" id="GO:0071555">
    <property type="term" value="P:cell wall organization"/>
    <property type="evidence" value="ECO:0007669"/>
    <property type="project" value="UniProtKB-KW"/>
</dbReference>
<dbReference type="HAMAP" id="MF_00258">
    <property type="entry name" value="Glu_racemase"/>
    <property type="match status" value="1"/>
</dbReference>
<feature type="binding site" evidence="7">
    <location>
        <begin position="9"/>
        <end position="10"/>
    </location>
    <ligand>
        <name>substrate</name>
    </ligand>
</feature>
<dbReference type="PANTHER" id="PTHR21198">
    <property type="entry name" value="GLUTAMATE RACEMASE"/>
    <property type="match status" value="1"/>
</dbReference>
<dbReference type="EC" id="5.1.1.3" evidence="2 7"/>
<dbReference type="PANTHER" id="PTHR21198:SF2">
    <property type="entry name" value="GLUTAMATE RACEMASE"/>
    <property type="match status" value="1"/>
</dbReference>